<proteinExistence type="predicted"/>
<dbReference type="InterPro" id="IPR037126">
    <property type="entry name" value="PdaC/RsiV-like_sf"/>
</dbReference>
<organism evidence="2 3">
    <name type="scientific">Vandammella animalimorsus</name>
    <dbReference type="NCBI Taxonomy" id="2029117"/>
    <lineage>
        <taxon>Bacteria</taxon>
        <taxon>Pseudomonadati</taxon>
        <taxon>Pseudomonadota</taxon>
        <taxon>Betaproteobacteria</taxon>
        <taxon>Burkholderiales</taxon>
        <taxon>Comamonadaceae</taxon>
        <taxon>Vandammella</taxon>
    </lineage>
</organism>
<dbReference type="AlphaFoldDB" id="A0A2A2ARZ1"/>
<dbReference type="Proteomes" id="UP000218644">
    <property type="component" value="Unassembled WGS sequence"/>
</dbReference>
<sequence>MRRIARWRAGLGAARMIDKKKEKTLFRATLLCVCVWLCAGAALAAEASPATPPGQGGGMQATFTPPLSQAPAALRARLRDCDRACPQLQLRYAATPQAAINRRINAEINRQLQAHLGAAALRQAGLDEHGIPRDFAPIWAAFDEAMPGNSSLSLEVSYLGAYRGWQQFELQSGHYFEGKAHPEYAQCSYLIDGQGQALDVQGLLRPGQQAALLALLEQARQAAFDGPAQHYAQLRAQFATFISPCFHFSEDGGELVFLYSPYGLGPFTDGPQELRLPIDRLGKILRPQWLRPIQNR</sequence>
<feature type="chain" id="PRO_5012290760" description="DUF3298 domain-containing protein" evidence="1">
    <location>
        <begin position="45"/>
        <end position="296"/>
    </location>
</feature>
<comment type="caution">
    <text evidence="2">The sequence shown here is derived from an EMBL/GenBank/DDBJ whole genome shotgun (WGS) entry which is preliminary data.</text>
</comment>
<accession>A0A2A2ARZ1</accession>
<evidence type="ECO:0000256" key="1">
    <source>
        <dbReference type="SAM" id="SignalP"/>
    </source>
</evidence>
<name>A0A2A2ARZ1_9BURK</name>
<feature type="signal peptide" evidence="1">
    <location>
        <begin position="1"/>
        <end position="44"/>
    </location>
</feature>
<dbReference type="Gene3D" id="3.90.640.20">
    <property type="entry name" value="Heat-shock cognate protein, ATPase"/>
    <property type="match status" value="1"/>
</dbReference>
<evidence type="ECO:0008006" key="4">
    <source>
        <dbReference type="Google" id="ProtNLM"/>
    </source>
</evidence>
<dbReference type="EMBL" id="NSJD01000005">
    <property type="protein sequence ID" value="PAT40491.1"/>
    <property type="molecule type" value="Genomic_DNA"/>
</dbReference>
<evidence type="ECO:0000313" key="3">
    <source>
        <dbReference type="Proteomes" id="UP000218644"/>
    </source>
</evidence>
<gene>
    <name evidence="2" type="ORF">CK623_05215</name>
</gene>
<evidence type="ECO:0000313" key="2">
    <source>
        <dbReference type="EMBL" id="PAT40491.1"/>
    </source>
</evidence>
<protein>
    <recommendedName>
        <fullName evidence="4">DUF3298 domain-containing protein</fullName>
    </recommendedName>
</protein>
<reference evidence="2 3" key="1">
    <citation type="submission" date="2017-08" db="EMBL/GenBank/DDBJ databases">
        <title>WGS of Clinical strains of the CDC Group NO-1 linked to zoonotic infections in humans.</title>
        <authorList>
            <person name="Bernier A.-M."/>
            <person name="Bernard K."/>
        </authorList>
    </citation>
    <scope>NUCLEOTIDE SEQUENCE [LARGE SCALE GENOMIC DNA]</scope>
    <source>
        <strain evidence="2 3">NML79-0751</strain>
    </source>
</reference>
<keyword evidence="1" id="KW-0732">Signal</keyword>